<evidence type="ECO:0000313" key="3">
    <source>
        <dbReference type="Proteomes" id="UP000816034"/>
    </source>
</evidence>
<dbReference type="RefSeq" id="XP_044545132.1">
    <property type="nucleotide sequence ID" value="XM_044699088.1"/>
</dbReference>
<dbReference type="Proteomes" id="UP000816034">
    <property type="component" value="Unassembled WGS sequence"/>
</dbReference>
<comment type="caution">
    <text evidence="2">The sequence shown here is derived from an EMBL/GenBank/DDBJ whole genome shotgun (WGS) entry which is preliminary data.</text>
</comment>
<keyword evidence="1" id="KW-0812">Transmembrane</keyword>
<gene>
    <name evidence="2" type="ORF">C9374_008955</name>
</gene>
<name>A0AA88GJC8_NAELO</name>
<protein>
    <submittedName>
        <fullName evidence="2">Uncharacterized protein</fullName>
    </submittedName>
</protein>
<organism evidence="2 3">
    <name type="scientific">Naegleria lovaniensis</name>
    <name type="common">Amoeba</name>
    <dbReference type="NCBI Taxonomy" id="51637"/>
    <lineage>
        <taxon>Eukaryota</taxon>
        <taxon>Discoba</taxon>
        <taxon>Heterolobosea</taxon>
        <taxon>Tetramitia</taxon>
        <taxon>Eutetramitia</taxon>
        <taxon>Vahlkampfiidae</taxon>
        <taxon>Naegleria</taxon>
    </lineage>
</organism>
<reference evidence="2 3" key="1">
    <citation type="journal article" date="2018" name="BMC Genomics">
        <title>The genome of Naegleria lovaniensis, the basis for a comparative approach to unravel pathogenicity factors of the human pathogenic amoeba N. fowleri.</title>
        <authorList>
            <person name="Liechti N."/>
            <person name="Schurch N."/>
            <person name="Bruggmann R."/>
            <person name="Wittwer M."/>
        </authorList>
    </citation>
    <scope>NUCLEOTIDE SEQUENCE [LARGE SCALE GENOMIC DNA]</scope>
    <source>
        <strain evidence="2 3">ATCC 30569</strain>
    </source>
</reference>
<keyword evidence="3" id="KW-1185">Reference proteome</keyword>
<feature type="transmembrane region" description="Helical" evidence="1">
    <location>
        <begin position="181"/>
        <end position="204"/>
    </location>
</feature>
<keyword evidence="1" id="KW-0472">Membrane</keyword>
<feature type="transmembrane region" description="Helical" evidence="1">
    <location>
        <begin position="29"/>
        <end position="48"/>
    </location>
</feature>
<dbReference type="GeneID" id="68101409"/>
<dbReference type="AlphaFoldDB" id="A0AA88GJC8"/>
<evidence type="ECO:0000313" key="2">
    <source>
        <dbReference type="EMBL" id="KAG2377870.1"/>
    </source>
</evidence>
<keyword evidence="1" id="KW-1133">Transmembrane helix</keyword>
<evidence type="ECO:0000256" key="1">
    <source>
        <dbReference type="SAM" id="Phobius"/>
    </source>
</evidence>
<proteinExistence type="predicted"/>
<sequence>MGNVNVSSLQSYSQNVGHALLDVNNYTPWLWIANCGFMALATIAPRTLTKWQSDAYTSQPLRNYGPQNFLMQSVTGYIYHQVPYNIWTHILTFPFDLTWWGYYFAYFGNLWTGHPGYFYWAHYALSIAQLITYCVGPATAQGEKCVVKKFDPAAQIDLADKKNWPLVEVEVCKKKHPKRHFYWLQFIITSAFFTFWYSLVPYLLPGPKEISKMLTPAFIWNRIPEVLKDSDMFWINAFLLHNSIIRVTGHMADYLPPIMFDPEHHDAGFTDLGKGFIAYFKYFSWKWMVQTPLGILSELCAGYPGRLYVWRLVANLRRVLNFVGVPDNKQTFFTMNWSEVEQAKKTINQSGWNAWPLTAKLFEWAKVEDVDDDQDDDNNKEKEE</sequence>
<dbReference type="EMBL" id="PYSW02000036">
    <property type="protein sequence ID" value="KAG2377870.1"/>
    <property type="molecule type" value="Genomic_DNA"/>
</dbReference>
<accession>A0AA88GJC8</accession>